<dbReference type="InterPro" id="IPR012340">
    <property type="entry name" value="NA-bd_OB-fold"/>
</dbReference>
<accession>A0A075HGS1</accession>
<dbReference type="AlphaFoldDB" id="A0A075HGS1"/>
<name>A0A075HGS1_9ARCH</name>
<evidence type="ECO:0000313" key="1">
    <source>
        <dbReference type="EMBL" id="AIF13078.1"/>
    </source>
</evidence>
<organism evidence="1">
    <name type="scientific">uncultured marine thaumarchaeote KM3_59_E10</name>
    <dbReference type="NCBI Taxonomy" id="1456211"/>
    <lineage>
        <taxon>Archaea</taxon>
        <taxon>Nitrososphaerota</taxon>
        <taxon>environmental samples</taxon>
    </lineage>
</organism>
<evidence type="ECO:0008006" key="2">
    <source>
        <dbReference type="Google" id="ProtNLM"/>
    </source>
</evidence>
<protein>
    <recommendedName>
        <fullName evidence="2">DUF35 domain-containing protein</fullName>
    </recommendedName>
</protein>
<dbReference type="Gene3D" id="6.10.30.10">
    <property type="match status" value="1"/>
</dbReference>
<sequence length="108" mass="12525">MNKFDAELKKGNFITSECKYCAKIVWPPSNYCNNCFNYVTWRKVSLYGKIIEWSKKGNDIFCISEFENTIRIIGKLDIKNKTLGSGKLVKLSRCSLNGKCKFFFTLIE</sequence>
<proteinExistence type="predicted"/>
<reference evidence="1" key="1">
    <citation type="journal article" date="2014" name="Genome Biol. Evol.">
        <title>Pangenome evidence for extensive interdomain horizontal transfer affecting lineage core and shell genes in uncultured planktonic thaumarchaeota and euryarchaeota.</title>
        <authorList>
            <person name="Deschamps P."/>
            <person name="Zivanovic Y."/>
            <person name="Moreira D."/>
            <person name="Rodriguez-Valera F."/>
            <person name="Lopez-Garcia P."/>
        </authorList>
    </citation>
    <scope>NUCLEOTIDE SEQUENCE</scope>
</reference>
<dbReference type="SUPFAM" id="SSF50249">
    <property type="entry name" value="Nucleic acid-binding proteins"/>
    <property type="match status" value="1"/>
</dbReference>
<dbReference type="EMBL" id="KF900963">
    <property type="protein sequence ID" value="AIF13078.1"/>
    <property type="molecule type" value="Genomic_DNA"/>
</dbReference>